<gene>
    <name evidence="1" type="ORF">PPNO1_LOCUS9066</name>
</gene>
<sequence>MIFSPLLKSSANSTPSLDGQMVATLLSSKIIIRSSELSGPVSTFIWSPSSSKVLLATASHIHVLDTANSGFRAACGLRMGDGSSPGSRHLRAINYCSTRRTVIFSDRYTPDMARTAQSSGFVNTYFSYLSEGQSAHIPASSSGYRELGFR</sequence>
<proteinExistence type="predicted"/>
<dbReference type="EMBL" id="CALLCH030000020">
    <property type="protein sequence ID" value="CAI4219508.1"/>
    <property type="molecule type" value="Genomic_DNA"/>
</dbReference>
<dbReference type="AlphaFoldDB" id="A0A9P1MG57"/>
<protein>
    <submittedName>
        <fullName evidence="1">Uncharacterized protein</fullName>
    </submittedName>
</protein>
<comment type="caution">
    <text evidence="1">The sequence shown here is derived from an EMBL/GenBank/DDBJ whole genome shotgun (WGS) entry which is preliminary data.</text>
</comment>
<evidence type="ECO:0000313" key="1">
    <source>
        <dbReference type="EMBL" id="CAI4219508.1"/>
    </source>
</evidence>
<organism evidence="1 2">
    <name type="scientific">Parascedosporium putredinis</name>
    <dbReference type="NCBI Taxonomy" id="1442378"/>
    <lineage>
        <taxon>Eukaryota</taxon>
        <taxon>Fungi</taxon>
        <taxon>Dikarya</taxon>
        <taxon>Ascomycota</taxon>
        <taxon>Pezizomycotina</taxon>
        <taxon>Sordariomycetes</taxon>
        <taxon>Hypocreomycetidae</taxon>
        <taxon>Microascales</taxon>
        <taxon>Microascaceae</taxon>
        <taxon>Parascedosporium</taxon>
    </lineage>
</organism>
<keyword evidence="2" id="KW-1185">Reference proteome</keyword>
<name>A0A9P1MG57_9PEZI</name>
<reference evidence="1" key="1">
    <citation type="submission" date="2022-11" db="EMBL/GenBank/DDBJ databases">
        <authorList>
            <person name="Scott C."/>
            <person name="Bruce N."/>
        </authorList>
    </citation>
    <scope>NUCLEOTIDE SEQUENCE</scope>
</reference>
<dbReference type="Proteomes" id="UP000838763">
    <property type="component" value="Unassembled WGS sequence"/>
</dbReference>
<accession>A0A9P1MG57</accession>
<evidence type="ECO:0000313" key="2">
    <source>
        <dbReference type="Proteomes" id="UP000838763"/>
    </source>
</evidence>
<dbReference type="OrthoDB" id="308690at2759"/>